<organism evidence="4 5">
    <name type="scientific">Absidia repens</name>
    <dbReference type="NCBI Taxonomy" id="90262"/>
    <lineage>
        <taxon>Eukaryota</taxon>
        <taxon>Fungi</taxon>
        <taxon>Fungi incertae sedis</taxon>
        <taxon>Mucoromycota</taxon>
        <taxon>Mucoromycotina</taxon>
        <taxon>Mucoromycetes</taxon>
        <taxon>Mucorales</taxon>
        <taxon>Cunninghamellaceae</taxon>
        <taxon>Absidia</taxon>
    </lineage>
</organism>
<evidence type="ECO:0000313" key="4">
    <source>
        <dbReference type="EMBL" id="ORZ06640.1"/>
    </source>
</evidence>
<feature type="region of interest" description="Disordered" evidence="1">
    <location>
        <begin position="129"/>
        <end position="148"/>
    </location>
</feature>
<feature type="chain" id="PRO_5012868999" evidence="3">
    <location>
        <begin position="21"/>
        <end position="148"/>
    </location>
</feature>
<keyword evidence="5" id="KW-1185">Reference proteome</keyword>
<dbReference type="STRING" id="90262.A0A1X2I0P4"/>
<evidence type="ECO:0000256" key="3">
    <source>
        <dbReference type="SAM" id="SignalP"/>
    </source>
</evidence>
<gene>
    <name evidence="4" type="ORF">BCR42DRAFT_426879</name>
</gene>
<evidence type="ECO:0000256" key="2">
    <source>
        <dbReference type="SAM" id="Phobius"/>
    </source>
</evidence>
<accession>A0A1X2I0P4</accession>
<dbReference type="AlphaFoldDB" id="A0A1X2I0P4"/>
<keyword evidence="2" id="KW-1133">Transmembrane helix</keyword>
<reference evidence="4 5" key="1">
    <citation type="submission" date="2016-07" db="EMBL/GenBank/DDBJ databases">
        <title>Pervasive Adenine N6-methylation of Active Genes in Fungi.</title>
        <authorList>
            <consortium name="DOE Joint Genome Institute"/>
            <person name="Mondo S.J."/>
            <person name="Dannebaum R.O."/>
            <person name="Kuo R.C."/>
            <person name="Labutti K."/>
            <person name="Haridas S."/>
            <person name="Kuo A."/>
            <person name="Salamov A."/>
            <person name="Ahrendt S.R."/>
            <person name="Lipzen A."/>
            <person name="Sullivan W."/>
            <person name="Andreopoulos W.B."/>
            <person name="Clum A."/>
            <person name="Lindquist E."/>
            <person name="Daum C."/>
            <person name="Ramamoorthy G.K."/>
            <person name="Gryganskyi A."/>
            <person name="Culley D."/>
            <person name="Magnuson J.K."/>
            <person name="James T.Y."/>
            <person name="O'Malley M.A."/>
            <person name="Stajich J.E."/>
            <person name="Spatafora J.W."/>
            <person name="Visel A."/>
            <person name="Grigoriev I.V."/>
        </authorList>
    </citation>
    <scope>NUCLEOTIDE SEQUENCE [LARGE SCALE GENOMIC DNA]</scope>
    <source>
        <strain evidence="4 5">NRRL 1336</strain>
    </source>
</reference>
<protein>
    <submittedName>
        <fullName evidence="4">Uncharacterized protein</fullName>
    </submittedName>
</protein>
<feature type="signal peptide" evidence="3">
    <location>
        <begin position="1"/>
        <end position="20"/>
    </location>
</feature>
<evidence type="ECO:0000256" key="1">
    <source>
        <dbReference type="SAM" id="MobiDB-lite"/>
    </source>
</evidence>
<comment type="caution">
    <text evidence="4">The sequence shown here is derived from an EMBL/GenBank/DDBJ whole genome shotgun (WGS) entry which is preliminary data.</text>
</comment>
<keyword evidence="2" id="KW-0472">Membrane</keyword>
<name>A0A1X2I0P4_9FUNG</name>
<dbReference type="OrthoDB" id="2283408at2759"/>
<keyword evidence="2" id="KW-0812">Transmembrane</keyword>
<dbReference type="Proteomes" id="UP000193560">
    <property type="component" value="Unassembled WGS sequence"/>
</dbReference>
<keyword evidence="3" id="KW-0732">Signal</keyword>
<evidence type="ECO:0000313" key="5">
    <source>
        <dbReference type="Proteomes" id="UP000193560"/>
    </source>
</evidence>
<feature type="region of interest" description="Disordered" evidence="1">
    <location>
        <begin position="25"/>
        <end position="46"/>
    </location>
</feature>
<proteinExistence type="predicted"/>
<dbReference type="EMBL" id="MCGE01000038">
    <property type="protein sequence ID" value="ORZ06640.1"/>
    <property type="molecule type" value="Genomic_DNA"/>
</dbReference>
<sequence length="148" mass="17294">MNTFLLISTILLLFTTLAVGQSTDGSAPVSTGGFNPNDGQPQNQPEESWIKRDHHYVIIIVIVLLIVALVLYYIVRSIRGMRQRLARENEQQLQMINQSHQYQSPPHYQQNQPYSPIDERPVMMEGYKFDQHQQQQQQQQPNPHLHRY</sequence>
<feature type="transmembrane region" description="Helical" evidence="2">
    <location>
        <begin position="55"/>
        <end position="75"/>
    </location>
</feature>